<name>A0AAD7TQF6_9APHY</name>
<evidence type="ECO:0000256" key="1">
    <source>
        <dbReference type="SAM" id="MobiDB-lite"/>
    </source>
</evidence>
<dbReference type="EMBL" id="JAPEVG010000203">
    <property type="protein sequence ID" value="KAJ8473992.1"/>
    <property type="molecule type" value="Genomic_DNA"/>
</dbReference>
<comment type="caution">
    <text evidence="2">The sequence shown here is derived from an EMBL/GenBank/DDBJ whole genome shotgun (WGS) entry which is preliminary data.</text>
</comment>
<organism evidence="2 3">
    <name type="scientific">Trametes cubensis</name>
    <dbReference type="NCBI Taxonomy" id="1111947"/>
    <lineage>
        <taxon>Eukaryota</taxon>
        <taxon>Fungi</taxon>
        <taxon>Dikarya</taxon>
        <taxon>Basidiomycota</taxon>
        <taxon>Agaricomycotina</taxon>
        <taxon>Agaricomycetes</taxon>
        <taxon>Polyporales</taxon>
        <taxon>Polyporaceae</taxon>
        <taxon>Trametes</taxon>
    </lineage>
</organism>
<feature type="region of interest" description="Disordered" evidence="1">
    <location>
        <begin position="110"/>
        <end position="155"/>
    </location>
</feature>
<dbReference type="InterPro" id="IPR009737">
    <property type="entry name" value="Aim32/Apd1-like"/>
</dbReference>
<feature type="compositionally biased region" description="Basic and acidic residues" evidence="1">
    <location>
        <begin position="119"/>
        <end position="132"/>
    </location>
</feature>
<dbReference type="Proteomes" id="UP001215151">
    <property type="component" value="Unassembled WGS sequence"/>
</dbReference>
<evidence type="ECO:0008006" key="4">
    <source>
        <dbReference type="Google" id="ProtNLM"/>
    </source>
</evidence>
<proteinExistence type="predicted"/>
<dbReference type="Pfam" id="PF06999">
    <property type="entry name" value="Suc_Fer-like"/>
    <property type="match status" value="1"/>
</dbReference>
<dbReference type="CDD" id="cd03062">
    <property type="entry name" value="TRX_Fd_Sucrase"/>
    <property type="match status" value="1"/>
</dbReference>
<dbReference type="Gene3D" id="3.40.30.10">
    <property type="entry name" value="Glutaredoxin"/>
    <property type="match status" value="1"/>
</dbReference>
<dbReference type="InterPro" id="IPR036249">
    <property type="entry name" value="Thioredoxin-like_sf"/>
</dbReference>
<dbReference type="PANTHER" id="PTHR31902">
    <property type="entry name" value="ACTIN PATCHES DISTAL PROTEIN 1"/>
    <property type="match status" value="1"/>
</dbReference>
<sequence length="391" mass="42393">MSAFRKLKALALGQNTDIDLTAAQLQSAAIPVSDAPCRGCADPCDEGKNPQPRSGHDEYPKFDVDMETEMLGSREWEWDAEARAQIVISTGKSDWVREVTDAKGTLAAYVDELSSSGRPPKDKDSKKPKDKGAAPGPGAAAPTANGGSAAHVPGVHDSANLAKHKKVTILNGSHRTVCHDDEKETVLVFPDYKVVTEVDRSHEGAEQLWNHAVSPHVDLHAVPEGATTVRSWVIPYSCVILLCSHKRRDNRCAIAAPKLQHALTVALEREGWEVHTQPDDPSIHGPALEELSGTEDEKQAAVLEKLKEVHPTVAQEKRALILFCSHIGGHKYAGNVIINTPRGVSVWYGRVTPHEVDAIVKETIIGGKILPALLRGGLNLCYPGHKSLNDW</sequence>
<keyword evidence="3" id="KW-1185">Reference proteome</keyword>
<reference evidence="2" key="1">
    <citation type="submission" date="2022-11" db="EMBL/GenBank/DDBJ databases">
        <title>Genome Sequence of Cubamyces cubensis.</title>
        <authorList>
            <person name="Buettner E."/>
        </authorList>
    </citation>
    <scope>NUCLEOTIDE SEQUENCE</scope>
    <source>
        <strain evidence="2">MPL-01</strain>
    </source>
</reference>
<accession>A0AAD7TQF6</accession>
<protein>
    <recommendedName>
        <fullName evidence="4">Altered inheritance of mitochondria protein 32</fullName>
    </recommendedName>
</protein>
<evidence type="ECO:0000313" key="2">
    <source>
        <dbReference type="EMBL" id="KAJ8473992.1"/>
    </source>
</evidence>
<dbReference type="PANTHER" id="PTHR31902:SF14">
    <property type="entry name" value="ACTIN PATCHES DISTAL PROTEIN 1"/>
    <property type="match status" value="1"/>
</dbReference>
<evidence type="ECO:0000313" key="3">
    <source>
        <dbReference type="Proteomes" id="UP001215151"/>
    </source>
</evidence>
<gene>
    <name evidence="2" type="ORF">ONZ51_g7514</name>
</gene>
<dbReference type="SUPFAM" id="SSF52833">
    <property type="entry name" value="Thioredoxin-like"/>
    <property type="match status" value="1"/>
</dbReference>
<feature type="compositionally biased region" description="Low complexity" evidence="1">
    <location>
        <begin position="133"/>
        <end position="150"/>
    </location>
</feature>
<dbReference type="AlphaFoldDB" id="A0AAD7TQF6"/>